<comment type="caution">
    <text evidence="8">The sequence shown here is derived from an EMBL/GenBank/DDBJ whole genome shotgun (WGS) entry which is preliminary data.</text>
</comment>
<dbReference type="SUPFAM" id="SSF51161">
    <property type="entry name" value="Trimeric LpxA-like enzymes"/>
    <property type="match status" value="1"/>
</dbReference>
<evidence type="ECO:0000313" key="9">
    <source>
        <dbReference type="Proteomes" id="UP000619743"/>
    </source>
</evidence>
<dbReference type="GO" id="GO:0005737">
    <property type="term" value="C:cytoplasm"/>
    <property type="evidence" value="ECO:0007669"/>
    <property type="project" value="UniProtKB-SubCell"/>
</dbReference>
<keyword evidence="3 6" id="KW-0808">Transferase</keyword>
<dbReference type="NCBIfam" id="NF003657">
    <property type="entry name" value="PRK05289.1"/>
    <property type="match status" value="1"/>
</dbReference>
<evidence type="ECO:0000256" key="2">
    <source>
        <dbReference type="ARBA" id="ARBA00022556"/>
    </source>
</evidence>
<name>A0A8J2UA53_9GAMM</name>
<dbReference type="NCBIfam" id="TIGR01852">
    <property type="entry name" value="lipid_A_lpxA"/>
    <property type="match status" value="1"/>
</dbReference>
<reference evidence="9" key="1">
    <citation type="journal article" date="2019" name="Int. J. Syst. Evol. Microbiol.">
        <title>The Global Catalogue of Microorganisms (GCM) 10K type strain sequencing project: providing services to taxonomists for standard genome sequencing and annotation.</title>
        <authorList>
            <consortium name="The Broad Institute Genomics Platform"/>
            <consortium name="The Broad Institute Genome Sequencing Center for Infectious Disease"/>
            <person name="Wu L."/>
            <person name="Ma J."/>
        </authorList>
    </citation>
    <scope>NUCLEOTIDE SEQUENCE [LARGE SCALE GENOMIC DNA]</scope>
    <source>
        <strain evidence="9">CGMCC 1.10130</strain>
    </source>
</reference>
<sequence length="254" mass="27804">MISPLAFVHENARIGSNVSIGPWTYIDADVEIGDDTEVASHVVIKGRTKIGKGNRIFQFVSIGEENQDKKYAGEPTETIIGDNNIFRECVTVHRGTTQDEGKTVVGSNNLFMAYVHIAHDCVVGDNIILANYVGLAGHVHVEDWAIAGAMSGYHQFCRVGAHSFTAAGSIVLKDIPPYVMARHNEAFGMNYEGLKRRGFDKPAIQALRKAYKTLYRDGLTTEQALPVLAEQGKESPAVQVIVDYLAKSSRGIVR</sequence>
<evidence type="ECO:0000259" key="7">
    <source>
        <dbReference type="Pfam" id="PF13720"/>
    </source>
</evidence>
<accession>A0A8J2UA53</accession>
<dbReference type="GO" id="GO:0008780">
    <property type="term" value="F:acyl-[acyl-carrier-protein]-UDP-N-acetylglucosamine O-acyltransferase activity"/>
    <property type="evidence" value="ECO:0007669"/>
    <property type="project" value="UniProtKB-UniRule"/>
</dbReference>
<comment type="pathway">
    <text evidence="6">Glycolipid biosynthesis; lipid IV(A) biosynthesis; lipid IV(A) from (3R)-3-hydroxytetradecanoyl-[acyl-carrier-protein] and UDP-N-acetyl-alpha-D-glucosamine: step 1/6.</text>
</comment>
<dbReference type="CDD" id="cd03351">
    <property type="entry name" value="LbH_UDP-GlcNAc_AT"/>
    <property type="match status" value="1"/>
</dbReference>
<comment type="function">
    <text evidence="6">Involved in the biosynthesis of lipid A, a phosphorylated glycolipid that anchors the lipopolysaccharide to the outer membrane of the cell.</text>
</comment>
<evidence type="ECO:0000256" key="5">
    <source>
        <dbReference type="ARBA" id="ARBA00023315"/>
    </source>
</evidence>
<keyword evidence="1 6" id="KW-0444">Lipid biosynthesis</keyword>
<dbReference type="PANTHER" id="PTHR43480">
    <property type="entry name" value="ACYL-[ACYL-CARRIER-PROTEIN]--UDP-N-ACETYLGLUCOSAMINE O-ACYLTRANSFERASE"/>
    <property type="match status" value="1"/>
</dbReference>
<evidence type="ECO:0000256" key="3">
    <source>
        <dbReference type="ARBA" id="ARBA00022679"/>
    </source>
</evidence>
<dbReference type="AlphaFoldDB" id="A0A8J2UA53"/>
<dbReference type="Pfam" id="PF13720">
    <property type="entry name" value="Acetyltransf_11"/>
    <property type="match status" value="1"/>
</dbReference>
<evidence type="ECO:0000256" key="4">
    <source>
        <dbReference type="ARBA" id="ARBA00023098"/>
    </source>
</evidence>
<dbReference type="PIRSF" id="PIRSF000456">
    <property type="entry name" value="UDP-GlcNAc_acltr"/>
    <property type="match status" value="1"/>
</dbReference>
<keyword evidence="5 6" id="KW-0012">Acyltransferase</keyword>
<dbReference type="GO" id="GO:0009245">
    <property type="term" value="P:lipid A biosynthetic process"/>
    <property type="evidence" value="ECO:0007669"/>
    <property type="project" value="UniProtKB-UniRule"/>
</dbReference>
<dbReference type="EMBL" id="BMDX01000027">
    <property type="protein sequence ID" value="GGA89184.1"/>
    <property type="molecule type" value="Genomic_DNA"/>
</dbReference>
<keyword evidence="6" id="KW-0963">Cytoplasm</keyword>
<dbReference type="InterPro" id="IPR029098">
    <property type="entry name" value="Acetyltransf_C"/>
</dbReference>
<keyword evidence="2 6" id="KW-0441">Lipid A biosynthesis</keyword>
<dbReference type="Pfam" id="PF00132">
    <property type="entry name" value="Hexapep"/>
    <property type="match status" value="2"/>
</dbReference>
<comment type="similarity">
    <text evidence="6">Belongs to the transferase hexapeptide repeat family. LpxA subfamily.</text>
</comment>
<comment type="subcellular location">
    <subcellularLocation>
        <location evidence="6">Cytoplasm</location>
    </subcellularLocation>
</comment>
<dbReference type="PANTHER" id="PTHR43480:SF1">
    <property type="entry name" value="ACYL-[ACYL-CARRIER-PROTEIN]--UDP-N-ACETYLGLUCOSAMINE O-ACYLTRANSFERASE, MITOCHONDRIAL-RELATED"/>
    <property type="match status" value="1"/>
</dbReference>
<dbReference type="Proteomes" id="UP000619743">
    <property type="component" value="Unassembled WGS sequence"/>
</dbReference>
<dbReference type="InterPro" id="IPR001451">
    <property type="entry name" value="Hexapep"/>
</dbReference>
<dbReference type="UniPathway" id="UPA00359">
    <property type="reaction ID" value="UER00477"/>
</dbReference>
<dbReference type="EC" id="2.3.1.129" evidence="6"/>
<keyword evidence="6" id="KW-0677">Repeat</keyword>
<evidence type="ECO:0000256" key="1">
    <source>
        <dbReference type="ARBA" id="ARBA00022516"/>
    </source>
</evidence>
<comment type="subunit">
    <text evidence="6">Homotrimer.</text>
</comment>
<dbReference type="Gene3D" id="1.20.1180.10">
    <property type="entry name" value="Udp N-acetylglucosamine O-acyltransferase, C-terminal domain"/>
    <property type="match status" value="1"/>
</dbReference>
<keyword evidence="9" id="KW-1185">Reference proteome</keyword>
<dbReference type="Gene3D" id="2.160.10.10">
    <property type="entry name" value="Hexapeptide repeat proteins"/>
    <property type="match status" value="1"/>
</dbReference>
<dbReference type="GO" id="GO:0016020">
    <property type="term" value="C:membrane"/>
    <property type="evidence" value="ECO:0007669"/>
    <property type="project" value="GOC"/>
</dbReference>
<evidence type="ECO:0000256" key="6">
    <source>
        <dbReference type="HAMAP-Rule" id="MF_00387"/>
    </source>
</evidence>
<evidence type="ECO:0000313" key="8">
    <source>
        <dbReference type="EMBL" id="GGA89184.1"/>
    </source>
</evidence>
<feature type="domain" description="UDP N-acetylglucosamine O-acyltransferase C-terminal" evidence="7">
    <location>
        <begin position="174"/>
        <end position="253"/>
    </location>
</feature>
<dbReference type="InterPro" id="IPR010137">
    <property type="entry name" value="Lipid_A_LpxA"/>
</dbReference>
<dbReference type="HAMAP" id="MF_00387">
    <property type="entry name" value="LpxA"/>
    <property type="match status" value="1"/>
</dbReference>
<protein>
    <recommendedName>
        <fullName evidence="6">Acyl-[acyl-carrier-protein]--UDP-N-acetylglucosamine O-acyltransferase</fullName>
        <shortName evidence="6">UDP-N-acetylglucosamine acyltransferase</shortName>
        <ecNumber evidence="6">2.3.1.129</ecNumber>
    </recommendedName>
</protein>
<dbReference type="InterPro" id="IPR011004">
    <property type="entry name" value="Trimer_LpxA-like_sf"/>
</dbReference>
<proteinExistence type="inferred from homology"/>
<dbReference type="InterPro" id="IPR037157">
    <property type="entry name" value="Acetyltransf_C_sf"/>
</dbReference>
<keyword evidence="4 6" id="KW-0443">Lipid metabolism</keyword>
<dbReference type="RefSeq" id="WP_229744803.1">
    <property type="nucleotide sequence ID" value="NZ_BMDX01000027.1"/>
</dbReference>
<gene>
    <name evidence="6 8" type="primary">lpxA</name>
    <name evidence="8" type="ORF">GCM10011369_34190</name>
</gene>
<organism evidence="8 9">
    <name type="scientific">Neiella marina</name>
    <dbReference type="NCBI Taxonomy" id="508461"/>
    <lineage>
        <taxon>Bacteria</taxon>
        <taxon>Pseudomonadati</taxon>
        <taxon>Pseudomonadota</taxon>
        <taxon>Gammaproteobacteria</taxon>
        <taxon>Alteromonadales</taxon>
        <taxon>Echinimonadaceae</taxon>
        <taxon>Neiella</taxon>
    </lineage>
</organism>
<comment type="catalytic activity">
    <reaction evidence="6">
        <text>a (3R)-hydroxyacyl-[ACP] + UDP-N-acetyl-alpha-D-glucosamine = a UDP-3-O-[(3R)-3-hydroxyacyl]-N-acetyl-alpha-D-glucosamine + holo-[ACP]</text>
        <dbReference type="Rhea" id="RHEA:67812"/>
        <dbReference type="Rhea" id="RHEA-COMP:9685"/>
        <dbReference type="Rhea" id="RHEA-COMP:9945"/>
        <dbReference type="ChEBI" id="CHEBI:57705"/>
        <dbReference type="ChEBI" id="CHEBI:64479"/>
        <dbReference type="ChEBI" id="CHEBI:78827"/>
        <dbReference type="ChEBI" id="CHEBI:173225"/>
        <dbReference type="EC" id="2.3.1.129"/>
    </reaction>
</comment>